<feature type="compositionally biased region" description="Low complexity" evidence="1">
    <location>
        <begin position="260"/>
        <end position="276"/>
    </location>
</feature>
<accession>A0A8K0P9P7</accession>
<feature type="compositionally biased region" description="Basic residues" evidence="1">
    <location>
        <begin position="544"/>
        <end position="554"/>
    </location>
</feature>
<feature type="compositionally biased region" description="Polar residues" evidence="1">
    <location>
        <begin position="140"/>
        <end position="170"/>
    </location>
</feature>
<organism evidence="2 3">
    <name type="scientific">Elsinoe batatas</name>
    <dbReference type="NCBI Taxonomy" id="2601811"/>
    <lineage>
        <taxon>Eukaryota</taxon>
        <taxon>Fungi</taxon>
        <taxon>Dikarya</taxon>
        <taxon>Ascomycota</taxon>
        <taxon>Pezizomycotina</taxon>
        <taxon>Dothideomycetes</taxon>
        <taxon>Dothideomycetidae</taxon>
        <taxon>Myriangiales</taxon>
        <taxon>Elsinoaceae</taxon>
        <taxon>Elsinoe</taxon>
    </lineage>
</organism>
<feature type="compositionally biased region" description="Basic and acidic residues" evidence="1">
    <location>
        <begin position="806"/>
        <end position="816"/>
    </location>
</feature>
<feature type="region of interest" description="Disordered" evidence="1">
    <location>
        <begin position="112"/>
        <end position="217"/>
    </location>
</feature>
<feature type="region of interest" description="Disordered" evidence="1">
    <location>
        <begin position="456"/>
        <end position="475"/>
    </location>
</feature>
<name>A0A8K0P9P7_9PEZI</name>
<feature type="region of interest" description="Disordered" evidence="1">
    <location>
        <begin position="500"/>
        <end position="580"/>
    </location>
</feature>
<feature type="region of interest" description="Disordered" evidence="1">
    <location>
        <begin position="230"/>
        <end position="348"/>
    </location>
</feature>
<feature type="region of interest" description="Disordered" evidence="1">
    <location>
        <begin position="632"/>
        <end position="709"/>
    </location>
</feature>
<evidence type="ECO:0000256" key="1">
    <source>
        <dbReference type="SAM" id="MobiDB-lite"/>
    </source>
</evidence>
<gene>
    <name evidence="2" type="ORF">KVT40_008631</name>
</gene>
<feature type="compositionally biased region" description="Low complexity" evidence="1">
    <location>
        <begin position="869"/>
        <end position="881"/>
    </location>
</feature>
<feature type="compositionally biased region" description="Basic and acidic residues" evidence="1">
    <location>
        <begin position="185"/>
        <end position="202"/>
    </location>
</feature>
<evidence type="ECO:0000313" key="3">
    <source>
        <dbReference type="Proteomes" id="UP000809789"/>
    </source>
</evidence>
<feature type="region of interest" description="Disordered" evidence="1">
    <location>
        <begin position="421"/>
        <end position="440"/>
    </location>
</feature>
<evidence type="ECO:0000313" key="2">
    <source>
        <dbReference type="EMBL" id="KAG8623655.1"/>
    </source>
</evidence>
<feature type="compositionally biased region" description="Low complexity" evidence="1">
    <location>
        <begin position="511"/>
        <end position="522"/>
    </location>
</feature>
<feature type="compositionally biased region" description="Polar residues" evidence="1">
    <location>
        <begin position="120"/>
        <end position="130"/>
    </location>
</feature>
<feature type="compositionally biased region" description="Basic and acidic residues" evidence="1">
    <location>
        <begin position="314"/>
        <end position="348"/>
    </location>
</feature>
<keyword evidence="3" id="KW-1185">Reference proteome</keyword>
<sequence length="881" mass="97374">MSKHRRLRSHSSFINPFRSRTNHSSTTQVAPIRYDTSIPPFNFAYREDFALSHTVTDPVLSEEASRRNDRKPSGSFKRRIRRLFSRGKPDERILPAQQVSAKQFHFHINTLDDDAADSVPESQRPSLSIRRSQDVDFGSTRGSIDNTAPDSRATSWTNSTIAGTLSSSAMGSKRLSSIRELPSQGHDRSSQGEMPDRDERPSLHLRRKRQTNSEESQRLYDALRMQITSTQLPDPLHLTATTTQPPGPATSMACEATADSSAPLPKSNSAAKSSKPTIRAVSPDSASETTPVAIVTRESGEHDDVQPYESNAPDIDRRSQEGRSKRVSDPRRSPEIEHDHRTKRLQKAENRWRDALDEESPRLLRALRHIEEDNSYRFRSVPTSPQNEGMPIAVRHRPDSNDASATESGPEQFVLASPSIYSGRDIPHSTRSNSPEVPDGTMVTVIGREVKKFRLDDQPKVGHAPTASRPSNEWRAWATDQMTEFEDGIMTKAFTLKNLDLDDAQPPGRISSTTGTSQSTLSAPNCTRSEGTRHDHPSPASRLRSTKTRQKMEKRKSSVGLTTEDGASDTRSRSGEKGLKTLTTKMSQISIGAIRRISSSTRITSATAKPCKNATIIPTIADEDLIAPVPPPPPPFPAPPAPRTISPSTSGLSLFPVATRPAPVPPPRPARTPVQLQPQHSRNPSTSTAQTTIIHSTPSRTQTSLGTNRAKSSFDLRARFKPSKESMRETSINIRRRMVPTPDGKERNKVEVFEDMTLQRISEGPYAFSPEGAYGETSILALSTVEQETLFEGREGRSGKENISSETREKAWETRSARPVVSLRSLRERREVKSGLGEKPSGGLREQSESPGQKMAEEFLRGKGRRSPSKSPGVGSSPMFI</sequence>
<feature type="compositionally biased region" description="Basic and acidic residues" evidence="1">
    <location>
        <begin position="568"/>
        <end position="579"/>
    </location>
</feature>
<proteinExistence type="predicted"/>
<feature type="compositionally biased region" description="Pro residues" evidence="1">
    <location>
        <begin position="632"/>
        <end position="642"/>
    </location>
</feature>
<protein>
    <submittedName>
        <fullName evidence="2">Uncharacterized protein</fullName>
    </submittedName>
</protein>
<feature type="region of interest" description="Disordered" evidence="1">
    <location>
        <begin position="791"/>
        <end position="881"/>
    </location>
</feature>
<dbReference type="Proteomes" id="UP000809789">
    <property type="component" value="Unassembled WGS sequence"/>
</dbReference>
<feature type="region of interest" description="Disordered" evidence="1">
    <location>
        <begin position="1"/>
        <end position="26"/>
    </location>
</feature>
<comment type="caution">
    <text evidence="2">The sequence shown here is derived from an EMBL/GenBank/DDBJ whole genome shotgun (WGS) entry which is preliminary data.</text>
</comment>
<dbReference type="OrthoDB" id="9975114at2759"/>
<dbReference type="EMBL" id="JAESVG020000010">
    <property type="protein sequence ID" value="KAG8623655.1"/>
    <property type="molecule type" value="Genomic_DNA"/>
</dbReference>
<feature type="compositionally biased region" description="Polar residues" evidence="1">
    <location>
        <begin position="10"/>
        <end position="26"/>
    </location>
</feature>
<feature type="compositionally biased region" description="Basic and acidic residues" evidence="1">
    <location>
        <begin position="791"/>
        <end position="800"/>
    </location>
</feature>
<reference evidence="2" key="1">
    <citation type="submission" date="2021-07" db="EMBL/GenBank/DDBJ databases">
        <title>Elsinoe batatas strain:CRI-CJ2 Genome sequencing and assembly.</title>
        <authorList>
            <person name="Huang L."/>
        </authorList>
    </citation>
    <scope>NUCLEOTIDE SEQUENCE</scope>
    <source>
        <strain evidence="2">CRI-CJ2</strain>
    </source>
</reference>
<feature type="compositionally biased region" description="Polar residues" evidence="1">
    <location>
        <begin position="675"/>
        <end position="709"/>
    </location>
</feature>
<dbReference type="AlphaFoldDB" id="A0A8K0P9P7"/>